<organism evidence="3 4">
    <name type="scientific">Halovenus aranensis</name>
    <dbReference type="NCBI Taxonomy" id="890420"/>
    <lineage>
        <taxon>Archaea</taxon>
        <taxon>Methanobacteriati</taxon>
        <taxon>Methanobacteriota</taxon>
        <taxon>Stenosarchaea group</taxon>
        <taxon>Halobacteria</taxon>
        <taxon>Halobacteriales</taxon>
        <taxon>Haloarculaceae</taxon>
        <taxon>Halovenus</taxon>
    </lineage>
</organism>
<dbReference type="RefSeq" id="WP_092699374.1">
    <property type="nucleotide sequence ID" value="NZ_FNFC01000002.1"/>
</dbReference>
<sequence>MVNRTHHDSEEAATADEFRLADPTSAEDRDDVTVTATTEEHETADHCGVDSEGDVVVAVRNSDGELLLMRNDEFGIAVLPHGTVDPGQDWAAAARADIEAVTGVSIALDSVDVIRHVDHVIEGDDEPHTSTYRVIFTGHPVGGAIQDCKQDPDAGSDRWWTCWSDGVPGDVSIPPGGPGDDLRHVLD</sequence>
<feature type="domain" description="Nudix hydrolase" evidence="2">
    <location>
        <begin position="55"/>
        <end position="153"/>
    </location>
</feature>
<dbReference type="STRING" id="890420.SAMN05216226_102288"/>
<dbReference type="Pfam" id="PF00293">
    <property type="entry name" value="NUDIX"/>
    <property type="match status" value="1"/>
</dbReference>
<protein>
    <recommendedName>
        <fullName evidence="2">Nudix hydrolase domain-containing protein</fullName>
    </recommendedName>
</protein>
<reference evidence="3 4" key="1">
    <citation type="submission" date="2016-10" db="EMBL/GenBank/DDBJ databases">
        <authorList>
            <person name="de Groot N.N."/>
        </authorList>
    </citation>
    <scope>NUCLEOTIDE SEQUENCE [LARGE SCALE GENOMIC DNA]</scope>
    <source>
        <strain evidence="3 4">IBRC-M10015</strain>
    </source>
</reference>
<evidence type="ECO:0000313" key="3">
    <source>
        <dbReference type="EMBL" id="SDJ35725.1"/>
    </source>
</evidence>
<evidence type="ECO:0000259" key="2">
    <source>
        <dbReference type="Pfam" id="PF00293"/>
    </source>
</evidence>
<keyword evidence="4" id="KW-1185">Reference proteome</keyword>
<name>A0A1G8T411_9EURY</name>
<dbReference type="InterPro" id="IPR015797">
    <property type="entry name" value="NUDIX_hydrolase-like_dom_sf"/>
</dbReference>
<dbReference type="InterPro" id="IPR000086">
    <property type="entry name" value="NUDIX_hydrolase_dom"/>
</dbReference>
<dbReference type="Proteomes" id="UP000198856">
    <property type="component" value="Unassembled WGS sequence"/>
</dbReference>
<dbReference type="AlphaFoldDB" id="A0A1G8T411"/>
<feature type="compositionally biased region" description="Basic and acidic residues" evidence="1">
    <location>
        <begin position="1"/>
        <end position="20"/>
    </location>
</feature>
<gene>
    <name evidence="3" type="ORF">SAMN05216226_102288</name>
</gene>
<dbReference type="SUPFAM" id="SSF55811">
    <property type="entry name" value="Nudix"/>
    <property type="match status" value="1"/>
</dbReference>
<accession>A0A1G8T411</accession>
<evidence type="ECO:0000256" key="1">
    <source>
        <dbReference type="SAM" id="MobiDB-lite"/>
    </source>
</evidence>
<dbReference type="OrthoDB" id="195398at2157"/>
<proteinExistence type="predicted"/>
<dbReference type="Gene3D" id="3.90.79.10">
    <property type="entry name" value="Nucleoside Triphosphate Pyrophosphohydrolase"/>
    <property type="match status" value="1"/>
</dbReference>
<evidence type="ECO:0000313" key="4">
    <source>
        <dbReference type="Proteomes" id="UP000198856"/>
    </source>
</evidence>
<dbReference type="EMBL" id="FNFC01000002">
    <property type="protein sequence ID" value="SDJ35725.1"/>
    <property type="molecule type" value="Genomic_DNA"/>
</dbReference>
<dbReference type="CDD" id="cd02883">
    <property type="entry name" value="NUDIX_Hydrolase"/>
    <property type="match status" value="1"/>
</dbReference>
<feature type="region of interest" description="Disordered" evidence="1">
    <location>
        <begin position="1"/>
        <end position="30"/>
    </location>
</feature>